<reference evidence="2 3" key="1">
    <citation type="submission" date="2013-08" db="EMBL/GenBank/DDBJ databases">
        <title>Intrasporangium oryzae NRRL B-24470.</title>
        <authorList>
            <person name="Liu H."/>
            <person name="Wang G."/>
        </authorList>
    </citation>
    <scope>NUCLEOTIDE SEQUENCE [LARGE SCALE GENOMIC DNA]</scope>
    <source>
        <strain evidence="2 3">NRRL B-24470</strain>
    </source>
</reference>
<dbReference type="STRING" id="1386089.N865_00625"/>
<dbReference type="eggNOG" id="ENOG5031U1J">
    <property type="taxonomic scope" value="Bacteria"/>
</dbReference>
<keyword evidence="1" id="KW-1133">Transmembrane helix</keyword>
<sequence length="305" mass="32272">MVLLFLGAFLLVSGLLARFWAPGQVMKTPLDVSSVMRLTGEAQLYDGTALVSTPVRASSVTHSDSARSDGDVVVFQNSSCLVKDPDGKAPDCVSADDPQNRLVSASTDTFATDRRTAEAVNDASYLPADAKPHQGLVNKFPFNVEKRDYMFWDGLVNKAVPATFAGEEDLDGVATYKFVVNVQDGAITIGTDPGTYSTEKTMWVDALTGSIVKQNEHQVRKMADSGQTVLDLTFGFTPETVAANIEDAKANASKLGLLTTTVPLVGLIGGVIALFAGFVLYRREGSESAAEAGADAAPRKAAAQA</sequence>
<dbReference type="EMBL" id="AWSA01000006">
    <property type="protein sequence ID" value="EWT02978.1"/>
    <property type="molecule type" value="Genomic_DNA"/>
</dbReference>
<keyword evidence="1" id="KW-0812">Transmembrane</keyword>
<dbReference type="InterPro" id="IPR021424">
    <property type="entry name" value="PorA"/>
</dbReference>
<accession>W9GDS3</accession>
<dbReference type="RefSeq" id="WP_034801750.1">
    <property type="nucleotide sequence ID" value="NZ_AWSA01000006.1"/>
</dbReference>
<organism evidence="2 3">
    <name type="scientific">Intrasporangium oryzae NRRL B-24470</name>
    <dbReference type="NCBI Taxonomy" id="1386089"/>
    <lineage>
        <taxon>Bacteria</taxon>
        <taxon>Bacillati</taxon>
        <taxon>Actinomycetota</taxon>
        <taxon>Actinomycetes</taxon>
        <taxon>Micrococcales</taxon>
        <taxon>Intrasporangiaceae</taxon>
        <taxon>Intrasporangium</taxon>
    </lineage>
</organism>
<dbReference type="OrthoDB" id="153031at2"/>
<dbReference type="PATRIC" id="fig|1386089.3.peg.750"/>
<evidence type="ECO:0000313" key="2">
    <source>
        <dbReference type="EMBL" id="EWT02978.1"/>
    </source>
</evidence>
<gene>
    <name evidence="2" type="ORF">N865_00625</name>
</gene>
<keyword evidence="1" id="KW-0472">Membrane</keyword>
<evidence type="ECO:0000313" key="3">
    <source>
        <dbReference type="Proteomes" id="UP000019489"/>
    </source>
</evidence>
<keyword evidence="3" id="KW-1185">Reference proteome</keyword>
<evidence type="ECO:0000256" key="1">
    <source>
        <dbReference type="SAM" id="Phobius"/>
    </source>
</evidence>
<feature type="transmembrane region" description="Helical" evidence="1">
    <location>
        <begin position="255"/>
        <end position="281"/>
    </location>
</feature>
<proteinExistence type="predicted"/>
<dbReference type="AlphaFoldDB" id="W9GDS3"/>
<dbReference type="Proteomes" id="UP000019489">
    <property type="component" value="Unassembled WGS sequence"/>
</dbReference>
<name>W9GDS3_9MICO</name>
<dbReference type="Pfam" id="PF11271">
    <property type="entry name" value="PorA"/>
    <property type="match status" value="1"/>
</dbReference>
<protein>
    <recommendedName>
        <fullName evidence="4">DUF3068 domain-containing protein</fullName>
    </recommendedName>
</protein>
<comment type="caution">
    <text evidence="2">The sequence shown here is derived from an EMBL/GenBank/DDBJ whole genome shotgun (WGS) entry which is preliminary data.</text>
</comment>
<evidence type="ECO:0008006" key="4">
    <source>
        <dbReference type="Google" id="ProtNLM"/>
    </source>
</evidence>